<reference evidence="11 12" key="1">
    <citation type="journal article" date="2020" name="Front. Microbiol.">
        <title>Single-cell genomics of novel Actinobacteria with the Wood-Ljungdahl pathway discovered in a serpentinizing system.</title>
        <authorList>
            <person name="Merino N."/>
            <person name="Kawai M."/>
            <person name="Boyd E.S."/>
            <person name="Colman D.R."/>
            <person name="McGlynn S.E."/>
            <person name="Nealson K.H."/>
            <person name="Kurokawa K."/>
            <person name="Hongoh Y."/>
        </authorList>
    </citation>
    <scope>NUCLEOTIDE SEQUENCE [LARGE SCALE GENOMIC DNA]</scope>
    <source>
        <strain evidence="8 12">S09_30</strain>
        <strain evidence="9 13">S34</strain>
        <strain evidence="10 11">S47</strain>
    </source>
</reference>
<comment type="caution">
    <text evidence="9">The sequence shown here is derived from an EMBL/GenBank/DDBJ whole genome shotgun (WGS) entry which is preliminary data.</text>
</comment>
<dbReference type="Proteomes" id="UP000585609">
    <property type="component" value="Unassembled WGS sequence"/>
</dbReference>
<evidence type="ECO:0000256" key="4">
    <source>
        <dbReference type="ARBA" id="ARBA00022917"/>
    </source>
</evidence>
<evidence type="ECO:0000313" key="12">
    <source>
        <dbReference type="Proteomes" id="UP000585609"/>
    </source>
</evidence>
<dbReference type="Proteomes" id="UP000588083">
    <property type="component" value="Unassembled WGS sequence"/>
</dbReference>
<keyword evidence="13" id="KW-1185">Reference proteome</keyword>
<dbReference type="InterPro" id="IPR002661">
    <property type="entry name" value="Ribosome_recyc_fac"/>
</dbReference>
<keyword evidence="3 5" id="KW-0963">Cytoplasm</keyword>
<dbReference type="GO" id="GO:0043023">
    <property type="term" value="F:ribosomal large subunit binding"/>
    <property type="evidence" value="ECO:0007669"/>
    <property type="project" value="TreeGrafter"/>
</dbReference>
<evidence type="ECO:0000313" key="10">
    <source>
        <dbReference type="EMBL" id="GFP39408.1"/>
    </source>
</evidence>
<organism evidence="9 13">
    <name type="scientific">Candidatus Hakubella thermalkaliphila</name>
    <dbReference type="NCBI Taxonomy" id="2754717"/>
    <lineage>
        <taxon>Bacteria</taxon>
        <taxon>Bacillati</taxon>
        <taxon>Actinomycetota</taxon>
        <taxon>Actinomycetota incertae sedis</taxon>
        <taxon>Candidatus Hakubellales</taxon>
        <taxon>Candidatus Hakubellaceae</taxon>
        <taxon>Candidatus Hakubella</taxon>
    </lineage>
</organism>
<comment type="similarity">
    <text evidence="2 5">Belongs to the RRF family.</text>
</comment>
<evidence type="ECO:0000313" key="11">
    <source>
        <dbReference type="Proteomes" id="UP000569018"/>
    </source>
</evidence>
<comment type="subcellular location">
    <subcellularLocation>
        <location evidence="1 5">Cytoplasm</location>
    </subcellularLocation>
</comment>
<dbReference type="Pfam" id="PF01765">
    <property type="entry name" value="RRF"/>
    <property type="match status" value="1"/>
</dbReference>
<protein>
    <recommendedName>
        <fullName evidence="5">Ribosome-recycling factor</fullName>
        <shortName evidence="5">RRF</shortName>
    </recommendedName>
    <alternativeName>
        <fullName evidence="5">Ribosome-releasing factor</fullName>
    </alternativeName>
</protein>
<dbReference type="GO" id="GO:0005737">
    <property type="term" value="C:cytoplasm"/>
    <property type="evidence" value="ECO:0007669"/>
    <property type="project" value="UniProtKB-SubCell"/>
</dbReference>
<evidence type="ECO:0000313" key="9">
    <source>
        <dbReference type="EMBL" id="GFP30566.1"/>
    </source>
</evidence>
<dbReference type="Proteomes" id="UP000569018">
    <property type="component" value="Unassembled WGS sequence"/>
</dbReference>
<name>A0A6V8PHY6_9ACTN</name>
<dbReference type="RefSeq" id="WP_176235723.1">
    <property type="nucleotide sequence ID" value="NZ_BLRZ01000078.1"/>
</dbReference>
<dbReference type="EMBL" id="BLSD01000051">
    <property type="protein sequence ID" value="GFP39408.1"/>
    <property type="molecule type" value="Genomic_DNA"/>
</dbReference>
<dbReference type="PANTHER" id="PTHR20982:SF3">
    <property type="entry name" value="MITOCHONDRIAL RIBOSOME RECYCLING FACTOR PSEUDO 1"/>
    <property type="match status" value="1"/>
</dbReference>
<feature type="domain" description="Ribosome recycling factor" evidence="7">
    <location>
        <begin position="22"/>
        <end position="183"/>
    </location>
</feature>
<dbReference type="EMBL" id="BLRW01000047">
    <property type="protein sequence ID" value="GFP23069.1"/>
    <property type="molecule type" value="Genomic_DNA"/>
</dbReference>
<dbReference type="Gene3D" id="1.10.132.20">
    <property type="entry name" value="Ribosome-recycling factor"/>
    <property type="match status" value="1"/>
</dbReference>
<dbReference type="PANTHER" id="PTHR20982">
    <property type="entry name" value="RIBOSOME RECYCLING FACTOR"/>
    <property type="match status" value="1"/>
</dbReference>
<keyword evidence="4 5" id="KW-0648">Protein biosynthesis</keyword>
<dbReference type="HAMAP" id="MF_00040">
    <property type="entry name" value="RRF"/>
    <property type="match status" value="1"/>
</dbReference>
<dbReference type="FunFam" id="3.30.1360.40:FF:000001">
    <property type="entry name" value="Ribosome-recycling factor"/>
    <property type="match status" value="1"/>
</dbReference>
<keyword evidence="6" id="KW-0175">Coiled coil</keyword>
<evidence type="ECO:0000256" key="6">
    <source>
        <dbReference type="SAM" id="Coils"/>
    </source>
</evidence>
<dbReference type="InterPro" id="IPR036191">
    <property type="entry name" value="RRF_sf"/>
</dbReference>
<dbReference type="GO" id="GO:0006415">
    <property type="term" value="P:translational termination"/>
    <property type="evidence" value="ECO:0007669"/>
    <property type="project" value="UniProtKB-UniRule"/>
</dbReference>
<dbReference type="EMBL" id="BLRZ01000078">
    <property type="protein sequence ID" value="GFP30566.1"/>
    <property type="molecule type" value="Genomic_DNA"/>
</dbReference>
<evidence type="ECO:0000256" key="5">
    <source>
        <dbReference type="HAMAP-Rule" id="MF_00040"/>
    </source>
</evidence>
<gene>
    <name evidence="5" type="primary">frr</name>
    <name evidence="8" type="ORF">HKBW3S09_00536</name>
    <name evidence="9" type="ORF">HKBW3S34_01486</name>
    <name evidence="10" type="ORF">HKBW3S47_01107</name>
</gene>
<evidence type="ECO:0000256" key="2">
    <source>
        <dbReference type="ARBA" id="ARBA00005912"/>
    </source>
</evidence>
<feature type="coiled-coil region" evidence="6">
    <location>
        <begin position="139"/>
        <end position="173"/>
    </location>
</feature>
<evidence type="ECO:0000313" key="13">
    <source>
        <dbReference type="Proteomes" id="UP000588083"/>
    </source>
</evidence>
<evidence type="ECO:0000313" key="8">
    <source>
        <dbReference type="EMBL" id="GFP23069.1"/>
    </source>
</evidence>
<dbReference type="FunFam" id="1.10.132.20:FF:000001">
    <property type="entry name" value="Ribosome-recycling factor"/>
    <property type="match status" value="1"/>
</dbReference>
<proteinExistence type="inferred from homology"/>
<evidence type="ECO:0000256" key="3">
    <source>
        <dbReference type="ARBA" id="ARBA00022490"/>
    </source>
</evidence>
<dbReference type="SUPFAM" id="SSF55194">
    <property type="entry name" value="Ribosome recycling factor, RRF"/>
    <property type="match status" value="1"/>
</dbReference>
<dbReference type="Gene3D" id="3.30.1360.40">
    <property type="match status" value="1"/>
</dbReference>
<dbReference type="AlphaFoldDB" id="A0A6V8PHY6"/>
<evidence type="ECO:0000256" key="1">
    <source>
        <dbReference type="ARBA" id="ARBA00004496"/>
    </source>
</evidence>
<dbReference type="InterPro" id="IPR023584">
    <property type="entry name" value="Ribosome_recyc_fac_dom"/>
</dbReference>
<sequence length="185" mass="21037">MKDKILKDVEEKMKATVEKTGHEFATIRTGRASASLLDRVQVNYYGSPTPLRQLANISAPEPRLLTIHPYDPNSLKGIEKAILQSDLGLTPSSDGTVIKLAIPPLTEERRRDLVKVVRGMAEDARVAIRNIRRETIETYRKMEKNKEITEDDLRRLTAEVQDLTDKYVSQINDLLARKENEVLEV</sequence>
<evidence type="ECO:0000259" key="7">
    <source>
        <dbReference type="Pfam" id="PF01765"/>
    </source>
</evidence>
<comment type="function">
    <text evidence="5">Responsible for the release of ribosomes from messenger RNA at the termination of protein biosynthesis. May increase the efficiency of translation by recycling ribosomes from one round of translation to another.</text>
</comment>
<dbReference type="NCBIfam" id="TIGR00496">
    <property type="entry name" value="frr"/>
    <property type="match status" value="1"/>
</dbReference>
<dbReference type="CDD" id="cd00520">
    <property type="entry name" value="RRF"/>
    <property type="match status" value="1"/>
</dbReference>
<accession>A0A6V8PHY6</accession>